<organism evidence="3 4">
    <name type="scientific">Cephalotus follicularis</name>
    <name type="common">Albany pitcher plant</name>
    <dbReference type="NCBI Taxonomy" id="3775"/>
    <lineage>
        <taxon>Eukaryota</taxon>
        <taxon>Viridiplantae</taxon>
        <taxon>Streptophyta</taxon>
        <taxon>Embryophyta</taxon>
        <taxon>Tracheophyta</taxon>
        <taxon>Spermatophyta</taxon>
        <taxon>Magnoliopsida</taxon>
        <taxon>eudicotyledons</taxon>
        <taxon>Gunneridae</taxon>
        <taxon>Pentapetalae</taxon>
        <taxon>rosids</taxon>
        <taxon>fabids</taxon>
        <taxon>Oxalidales</taxon>
        <taxon>Cephalotaceae</taxon>
        <taxon>Cephalotus</taxon>
    </lineage>
</organism>
<evidence type="ECO:0000313" key="3">
    <source>
        <dbReference type="EMBL" id="GAV69110.1"/>
    </source>
</evidence>
<evidence type="ECO:0000313" key="4">
    <source>
        <dbReference type="Proteomes" id="UP000187406"/>
    </source>
</evidence>
<feature type="transmembrane region" description="Helical" evidence="2">
    <location>
        <begin position="747"/>
        <end position="767"/>
    </location>
</feature>
<feature type="transmembrane region" description="Helical" evidence="2">
    <location>
        <begin position="862"/>
        <end position="882"/>
    </location>
</feature>
<dbReference type="PANTHER" id="PTHR38937:SF2">
    <property type="entry name" value="MEMBRANE PROTEIN OF ER BODY-LIKE PROTEIN ISOFORM X1"/>
    <property type="match status" value="1"/>
</dbReference>
<feature type="region of interest" description="Disordered" evidence="1">
    <location>
        <begin position="1"/>
        <end position="78"/>
    </location>
</feature>
<evidence type="ECO:0000256" key="1">
    <source>
        <dbReference type="SAM" id="MobiDB-lite"/>
    </source>
</evidence>
<reference evidence="4" key="1">
    <citation type="submission" date="2016-04" db="EMBL/GenBank/DDBJ databases">
        <title>Cephalotus genome sequencing.</title>
        <authorList>
            <person name="Fukushima K."/>
            <person name="Hasebe M."/>
            <person name="Fang X."/>
        </authorList>
    </citation>
    <scope>NUCLEOTIDE SEQUENCE [LARGE SCALE GENOMIC DNA]</scope>
    <source>
        <strain evidence="4">cv. St1</strain>
    </source>
</reference>
<dbReference type="AlphaFoldDB" id="A0A1Q3BM55"/>
<feature type="compositionally biased region" description="Acidic residues" evidence="1">
    <location>
        <begin position="11"/>
        <end position="20"/>
    </location>
</feature>
<feature type="compositionally biased region" description="Basic and acidic residues" evidence="1">
    <location>
        <begin position="1"/>
        <end position="10"/>
    </location>
</feature>
<gene>
    <name evidence="3" type="ORF">CFOL_v3_12611</name>
</gene>
<feature type="compositionally biased region" description="Polar residues" evidence="1">
    <location>
        <begin position="64"/>
        <end position="74"/>
    </location>
</feature>
<dbReference type="PANTHER" id="PTHR38937">
    <property type="entry name" value="MEMBRANE PROTEIN OF ER BODY-LIKE PROTEIN"/>
    <property type="match status" value="1"/>
</dbReference>
<proteinExistence type="predicted"/>
<dbReference type="OrthoDB" id="1924921at2759"/>
<keyword evidence="2" id="KW-0472">Membrane</keyword>
<dbReference type="EMBL" id="BDDD01000686">
    <property type="protein sequence ID" value="GAV69110.1"/>
    <property type="molecule type" value="Genomic_DNA"/>
</dbReference>
<feature type="transmembrane region" description="Helical" evidence="2">
    <location>
        <begin position="793"/>
        <end position="817"/>
    </location>
</feature>
<name>A0A1Q3BM55_CEPFO</name>
<dbReference type="InterPro" id="IPR052843">
    <property type="entry name" value="ER_body_metal_sequester"/>
</dbReference>
<feature type="transmembrane region" description="Helical" evidence="2">
    <location>
        <begin position="829"/>
        <end position="850"/>
    </location>
</feature>
<dbReference type="STRING" id="3775.A0A1Q3BM55"/>
<evidence type="ECO:0000256" key="2">
    <source>
        <dbReference type="SAM" id="Phobius"/>
    </source>
</evidence>
<keyword evidence="2" id="KW-1133">Transmembrane helix</keyword>
<dbReference type="Proteomes" id="UP000187406">
    <property type="component" value="Unassembled WGS sequence"/>
</dbReference>
<keyword evidence="4" id="KW-1185">Reference proteome</keyword>
<dbReference type="InParanoid" id="A0A1Q3BM55"/>
<sequence length="915" mass="100603">MEQDHHRRWEEVEDDDDDPEVSLQGRQSRHHNNNSPTASTIAISSDSKANASTSNDNDPIAYSRSMSATESESYNGEEEGLEIKVLNDSNNNHLNNTKDVNECGDRGAFTLHNSVDFDKHQDAESIHGDSGVEGSIVEKSFGGDELDAKVKKFDIQSPSTETSDQFGEIKEDEIFYGLNLSPTLNSSDKHDATVQDFDSEPRLDAEVGIIEGIDEDIIELDIERVLQKQNTHDLYCPNCNSCITRRVILRRRKPKIRSLRRKVERDVGSQLDANSSRAPDDGGCGIPNICSNGSPTLAADDGNQDREPDIFRCFSCFSFFVPIGNGFRVFRAFGDASENENIQNPENISGAKTNWFFSIFTSDKRKTATGQGDAMPGHSEVDTINQYSDNMPPCSRDDHPIVPLAVRTLINLKDSAEDSQIKTQKSGESLPPTVQLEVRNEKPLVEADHKSSAESFCDVRLVNNKAIESQEYGKNILNSSEKDNILTENVWSNARGISDDVMTKSSTDGAALDNCVVDASEQISSSFSNNMPPQDERGHSETSSTEKTPVIIGIPTEDTIEQVGVKLRISSSSDSFMLKQSQMETEKAFKMEIGNQIPDPNNYAPAIQGAPLSTESIGNGGVINEVTIVHSSTQDLMLPGKVKTDVEEKSADAVNNKITGDDVIVIVERETPSSQQVQNIAVSTEAGIFLTQTETQIHVVEHRRTEVSEAYGIDILKSIVYGGLIESITSLGVVSSAAGAGASTLNILALGLANLVGGIFIIGHNLWELKNDSRQLNEQEDRYQQILGRRENFWVHATIVVLSFIVFGLVPPAVYALSFRKSDDRELKLAAVLGASLVCIVFLAIGKGHIRRPSKAYVKTVMYYVMLVLMGSGVSYIVGVLLRKLLDKLGWLDEYSLDRTTSVVFPEVDRAWASY</sequence>
<comment type="caution">
    <text evidence="3">The sequence shown here is derived from an EMBL/GenBank/DDBJ whole genome shotgun (WGS) entry which is preliminary data.</text>
</comment>
<feature type="compositionally biased region" description="Polar residues" evidence="1">
    <location>
        <begin position="33"/>
        <end position="57"/>
    </location>
</feature>
<feature type="region of interest" description="Disordered" evidence="1">
    <location>
        <begin position="525"/>
        <end position="546"/>
    </location>
</feature>
<protein>
    <submittedName>
        <fullName evidence="3">VIT1 domain-containing protein</fullName>
    </submittedName>
</protein>
<dbReference type="FunCoup" id="A0A1Q3BM55">
    <property type="interactions" value="548"/>
</dbReference>
<accession>A0A1Q3BM55</accession>
<keyword evidence="2" id="KW-0812">Transmembrane</keyword>